<evidence type="ECO:0008006" key="3">
    <source>
        <dbReference type="Google" id="ProtNLM"/>
    </source>
</evidence>
<name>A0A9P7FXL7_9AGAR</name>
<keyword evidence="2" id="KW-1185">Reference proteome</keyword>
<dbReference type="AlphaFoldDB" id="A0A9P7FXL7"/>
<reference evidence="1" key="1">
    <citation type="submission" date="2020-07" db="EMBL/GenBank/DDBJ databases">
        <authorList>
            <person name="Nieuwenhuis M."/>
            <person name="Van De Peppel L.J.J."/>
        </authorList>
    </citation>
    <scope>NUCLEOTIDE SEQUENCE</scope>
    <source>
        <strain evidence="1">AP01</strain>
        <tissue evidence="1">Mycelium</tissue>
    </source>
</reference>
<evidence type="ECO:0000313" key="1">
    <source>
        <dbReference type="EMBL" id="KAG5640194.1"/>
    </source>
</evidence>
<organism evidence="1 2">
    <name type="scientific">Asterophora parasitica</name>
    <dbReference type="NCBI Taxonomy" id="117018"/>
    <lineage>
        <taxon>Eukaryota</taxon>
        <taxon>Fungi</taxon>
        <taxon>Dikarya</taxon>
        <taxon>Basidiomycota</taxon>
        <taxon>Agaricomycotina</taxon>
        <taxon>Agaricomycetes</taxon>
        <taxon>Agaricomycetidae</taxon>
        <taxon>Agaricales</taxon>
        <taxon>Tricholomatineae</taxon>
        <taxon>Lyophyllaceae</taxon>
        <taxon>Asterophora</taxon>
    </lineage>
</organism>
<comment type="caution">
    <text evidence="1">The sequence shown here is derived from an EMBL/GenBank/DDBJ whole genome shotgun (WGS) entry which is preliminary data.</text>
</comment>
<reference evidence="1" key="2">
    <citation type="submission" date="2021-10" db="EMBL/GenBank/DDBJ databases">
        <title>Phylogenomics reveals ancestral predisposition of the termite-cultivated fungus Termitomyces towards a domesticated lifestyle.</title>
        <authorList>
            <person name="Auxier B."/>
            <person name="Grum-Grzhimaylo A."/>
            <person name="Cardenas M.E."/>
            <person name="Lodge J.D."/>
            <person name="Laessoe T."/>
            <person name="Pedersen O."/>
            <person name="Smith M.E."/>
            <person name="Kuyper T.W."/>
            <person name="Franco-Molano E.A."/>
            <person name="Baroni T.J."/>
            <person name="Aanen D.K."/>
        </authorList>
    </citation>
    <scope>NUCLEOTIDE SEQUENCE</scope>
    <source>
        <strain evidence="1">AP01</strain>
        <tissue evidence="1">Mycelium</tissue>
    </source>
</reference>
<feature type="non-terminal residue" evidence="1">
    <location>
        <position position="1"/>
    </location>
</feature>
<proteinExistence type="predicted"/>
<gene>
    <name evidence="1" type="ORF">DXG03_000626</name>
</gene>
<sequence length="322" mass="36195">MASTLTSLPSDLLSLISRHVWLTFDPDEALDASRNDNLMALSSTCSRLRAITLPFLFRYAYNCPSFRAYNSDRDTYFNFAGRRAEWNKLWPSNVWPHIRNLTVYGSVEYYPSLVVSSIEPILPHLHNLNRLCLHLATPLRSVLLALSELPFLHTLEIHGARVDGPPLLEAFLQLRNLASLTVTVDEISAKDLNYDDELKNVADILTVLAPKLSRLEIAGDLIDLGALAALEWPRLHSLRLLNHIPEGIHVPLSALVRRMPSLRILECDFSAGIQPSGYYDSIIFGDDTPRPDISLPNLSHLSISNVQPNDNIIHQLPRSLEI</sequence>
<dbReference type="EMBL" id="JABCKV010001045">
    <property type="protein sequence ID" value="KAG5640194.1"/>
    <property type="molecule type" value="Genomic_DNA"/>
</dbReference>
<dbReference type="Proteomes" id="UP000775547">
    <property type="component" value="Unassembled WGS sequence"/>
</dbReference>
<protein>
    <recommendedName>
        <fullName evidence="3">F-box domain-containing protein</fullName>
    </recommendedName>
</protein>
<dbReference type="Gene3D" id="3.80.10.10">
    <property type="entry name" value="Ribonuclease Inhibitor"/>
    <property type="match status" value="1"/>
</dbReference>
<dbReference type="SUPFAM" id="SSF52047">
    <property type="entry name" value="RNI-like"/>
    <property type="match status" value="1"/>
</dbReference>
<accession>A0A9P7FXL7</accession>
<dbReference type="OrthoDB" id="2747524at2759"/>
<dbReference type="InterPro" id="IPR032675">
    <property type="entry name" value="LRR_dom_sf"/>
</dbReference>
<evidence type="ECO:0000313" key="2">
    <source>
        <dbReference type="Proteomes" id="UP000775547"/>
    </source>
</evidence>